<feature type="transmembrane region" description="Helical" evidence="5">
    <location>
        <begin position="39"/>
        <end position="59"/>
    </location>
</feature>
<dbReference type="KEGG" id="lsf:I8J32_001420"/>
<dbReference type="Pfam" id="PF05569">
    <property type="entry name" value="Peptidase_M56"/>
    <property type="match status" value="1"/>
</dbReference>
<evidence type="ECO:0000256" key="4">
    <source>
        <dbReference type="ARBA" id="ARBA00023136"/>
    </source>
</evidence>
<feature type="domain" description="TonB C-terminal" evidence="6">
    <location>
        <begin position="433"/>
        <end position="529"/>
    </location>
</feature>
<dbReference type="InterPro" id="IPR052173">
    <property type="entry name" value="Beta-lactam_resp_regulator"/>
</dbReference>
<sequence>MSAAEFLRALLEATVAVSAATLLALALRAPLRRLGGAGIAYAAWWIVPVALLAGLLPAAERAPVPAPVRAFVVDVTPRVLVDAGRTATDWPFLVLLAWGLGLAATVVAFARQQRAFRRGLGELRLREDGMHQARSMEGLPAAVGLWAPRIVVPADFDGRYDAHERALLQSHERSHIAHGDLAINAVVALLRCAFWFNPLLHWAARRFRQDQELACDQRVIARHPQARRRYGEAMLKTQLASQPLPLGCHWGFSHPLKERIAMLNRPMPSTRRLLAGATCVVALALACGYAAWAAQPADAARPVPAGQLRVETSLRIDDADAVTATKVAAPNTPFVLRQAVNGHKWLVTAQVAPTQDGLHMFEAVITRDGQQMSAPKIAMKPGVPGRIQIGEDATAVGGSFKGIELDVTVWGDATPAMGVLDEKHGTQVAPVRSAAKSESVENLPAPSYPREALAQKIDGTVVLEVALDATGKVTAVSVASSEPAGVFDDAATQAAWKWRFNPLIEDGKPVAGRVQVPVRFEHRNPNGGSGKGQA</sequence>
<feature type="transmembrane region" description="Helical" evidence="5">
    <location>
        <begin position="90"/>
        <end position="110"/>
    </location>
</feature>
<dbReference type="InterPro" id="IPR037682">
    <property type="entry name" value="TonB_C"/>
</dbReference>
<reference evidence="7 8" key="1">
    <citation type="submission" date="2021-03" db="EMBL/GenBank/DDBJ databases">
        <title>Lysobacter sp. nov. isolated from soil of gangwondo yeongwol, south Korea.</title>
        <authorList>
            <person name="Kim K.R."/>
            <person name="Kim K.H."/>
            <person name="Jeon C.O."/>
        </authorList>
    </citation>
    <scope>NUCLEOTIDE SEQUENCE [LARGE SCALE GENOMIC DNA]</scope>
    <source>
        <strain evidence="7 8">R19</strain>
    </source>
</reference>
<keyword evidence="4 5" id="KW-0472">Membrane</keyword>
<evidence type="ECO:0000256" key="1">
    <source>
        <dbReference type="ARBA" id="ARBA00004167"/>
    </source>
</evidence>
<dbReference type="NCBIfam" id="TIGR01352">
    <property type="entry name" value="tonB_Cterm"/>
    <property type="match status" value="1"/>
</dbReference>
<dbReference type="RefSeq" id="WP_207526720.1">
    <property type="nucleotide sequence ID" value="NZ_CP071518.1"/>
</dbReference>
<evidence type="ECO:0000256" key="2">
    <source>
        <dbReference type="ARBA" id="ARBA00022692"/>
    </source>
</evidence>
<gene>
    <name evidence="7" type="ORF">I8J32_001420</name>
</gene>
<dbReference type="GO" id="GO:0055085">
    <property type="term" value="P:transmembrane transport"/>
    <property type="evidence" value="ECO:0007669"/>
    <property type="project" value="InterPro"/>
</dbReference>
<dbReference type="SUPFAM" id="SSF74653">
    <property type="entry name" value="TolA/TonB C-terminal domain"/>
    <property type="match status" value="1"/>
</dbReference>
<organism evidence="7 8">
    <name type="scientific">Agrilutibacter solisilvae</name>
    <dbReference type="NCBI Taxonomy" id="2763317"/>
    <lineage>
        <taxon>Bacteria</taxon>
        <taxon>Pseudomonadati</taxon>
        <taxon>Pseudomonadota</taxon>
        <taxon>Gammaproteobacteria</taxon>
        <taxon>Lysobacterales</taxon>
        <taxon>Lysobacteraceae</taxon>
        <taxon>Agrilutibacter</taxon>
    </lineage>
</organism>
<dbReference type="PROSITE" id="PS52015">
    <property type="entry name" value="TONB_CTD"/>
    <property type="match status" value="1"/>
</dbReference>
<dbReference type="InterPro" id="IPR008756">
    <property type="entry name" value="Peptidase_M56"/>
</dbReference>
<dbReference type="InterPro" id="IPR006260">
    <property type="entry name" value="TonB/TolA_C"/>
</dbReference>
<keyword evidence="2 5" id="KW-0812">Transmembrane</keyword>
<dbReference type="CDD" id="cd07341">
    <property type="entry name" value="M56_BlaR1_MecR1_like"/>
    <property type="match status" value="1"/>
</dbReference>
<accession>A0A974XZN4</accession>
<dbReference type="Proteomes" id="UP000639274">
    <property type="component" value="Chromosome"/>
</dbReference>
<dbReference type="Pfam" id="PF03544">
    <property type="entry name" value="TonB_C"/>
    <property type="match status" value="1"/>
</dbReference>
<keyword evidence="3 5" id="KW-1133">Transmembrane helix</keyword>
<evidence type="ECO:0000256" key="3">
    <source>
        <dbReference type="ARBA" id="ARBA00022989"/>
    </source>
</evidence>
<evidence type="ECO:0000313" key="7">
    <source>
        <dbReference type="EMBL" id="QSX78629.1"/>
    </source>
</evidence>
<dbReference type="GO" id="GO:0016020">
    <property type="term" value="C:membrane"/>
    <property type="evidence" value="ECO:0007669"/>
    <property type="project" value="UniProtKB-SubCell"/>
</dbReference>
<dbReference type="EMBL" id="CP071518">
    <property type="protein sequence ID" value="QSX78629.1"/>
    <property type="molecule type" value="Genomic_DNA"/>
</dbReference>
<dbReference type="Gene3D" id="3.30.1150.10">
    <property type="match status" value="1"/>
</dbReference>
<proteinExistence type="predicted"/>
<evidence type="ECO:0000259" key="6">
    <source>
        <dbReference type="PROSITE" id="PS52015"/>
    </source>
</evidence>
<name>A0A974XZN4_9GAMM</name>
<keyword evidence="8" id="KW-1185">Reference proteome</keyword>
<dbReference type="PANTHER" id="PTHR34978:SF3">
    <property type="entry name" value="SLR0241 PROTEIN"/>
    <property type="match status" value="1"/>
</dbReference>
<feature type="transmembrane region" description="Helical" evidence="5">
    <location>
        <begin position="273"/>
        <end position="292"/>
    </location>
</feature>
<dbReference type="PANTHER" id="PTHR34978">
    <property type="entry name" value="POSSIBLE SENSOR-TRANSDUCER PROTEIN BLAR"/>
    <property type="match status" value="1"/>
</dbReference>
<dbReference type="AlphaFoldDB" id="A0A974XZN4"/>
<feature type="transmembrane region" description="Helical" evidence="5">
    <location>
        <begin position="6"/>
        <end position="27"/>
    </location>
</feature>
<evidence type="ECO:0000256" key="5">
    <source>
        <dbReference type="SAM" id="Phobius"/>
    </source>
</evidence>
<evidence type="ECO:0000313" key="8">
    <source>
        <dbReference type="Proteomes" id="UP000639274"/>
    </source>
</evidence>
<comment type="subcellular location">
    <subcellularLocation>
        <location evidence="1">Membrane</location>
        <topology evidence="1">Single-pass membrane protein</topology>
    </subcellularLocation>
</comment>
<protein>
    <submittedName>
        <fullName evidence="7">TonB family protein</fullName>
    </submittedName>
</protein>